<evidence type="ECO:0000313" key="1">
    <source>
        <dbReference type="EMBL" id="KAF5313649.1"/>
    </source>
</evidence>
<dbReference type="EMBL" id="JAACJK010000223">
    <property type="protein sequence ID" value="KAF5313649.1"/>
    <property type="molecule type" value="Genomic_DNA"/>
</dbReference>
<dbReference type="Proteomes" id="UP000541558">
    <property type="component" value="Unassembled WGS sequence"/>
</dbReference>
<accession>A0A8H5EV88</accession>
<protein>
    <recommendedName>
        <fullName evidence="3">BTB domain-containing protein</fullName>
    </recommendedName>
</protein>
<evidence type="ECO:0008006" key="3">
    <source>
        <dbReference type="Google" id="ProtNLM"/>
    </source>
</evidence>
<keyword evidence="2" id="KW-1185">Reference proteome</keyword>
<gene>
    <name evidence="1" type="ORF">D9611_010142</name>
</gene>
<dbReference type="AlphaFoldDB" id="A0A8H5EV88"/>
<sequence length="144" mass="16591">MATPNQSSSPTRRSPDPYSWWEKFVFKVEDTTFRIPRRGLDKTSYIFADKFRPQTVEGQSDDNPIVLIEGCKSSEFESLLTCLYPFFLSRSKRGLAIFGTTTPGKDDWRNILNLCTTCSRYRHSLIDKDEDIVTPGLKKLVLRT</sequence>
<name>A0A8H5EV88_9AGAR</name>
<dbReference type="OrthoDB" id="2593747at2759"/>
<reference evidence="1 2" key="1">
    <citation type="journal article" date="2020" name="ISME J.">
        <title>Uncovering the hidden diversity of litter-decomposition mechanisms in mushroom-forming fungi.</title>
        <authorList>
            <person name="Floudas D."/>
            <person name="Bentzer J."/>
            <person name="Ahren D."/>
            <person name="Johansson T."/>
            <person name="Persson P."/>
            <person name="Tunlid A."/>
        </authorList>
    </citation>
    <scope>NUCLEOTIDE SEQUENCE [LARGE SCALE GENOMIC DNA]</scope>
    <source>
        <strain evidence="1 2">CBS 175.51</strain>
    </source>
</reference>
<proteinExistence type="predicted"/>
<organism evidence="1 2">
    <name type="scientific">Ephemerocybe angulata</name>
    <dbReference type="NCBI Taxonomy" id="980116"/>
    <lineage>
        <taxon>Eukaryota</taxon>
        <taxon>Fungi</taxon>
        <taxon>Dikarya</taxon>
        <taxon>Basidiomycota</taxon>
        <taxon>Agaricomycotina</taxon>
        <taxon>Agaricomycetes</taxon>
        <taxon>Agaricomycetidae</taxon>
        <taxon>Agaricales</taxon>
        <taxon>Agaricineae</taxon>
        <taxon>Psathyrellaceae</taxon>
        <taxon>Ephemerocybe</taxon>
    </lineage>
</organism>
<comment type="caution">
    <text evidence="1">The sequence shown here is derived from an EMBL/GenBank/DDBJ whole genome shotgun (WGS) entry which is preliminary data.</text>
</comment>
<evidence type="ECO:0000313" key="2">
    <source>
        <dbReference type="Proteomes" id="UP000541558"/>
    </source>
</evidence>